<evidence type="ECO:0000256" key="6">
    <source>
        <dbReference type="ARBA" id="ARBA00022842"/>
    </source>
</evidence>
<comment type="similarity">
    <text evidence="2 12">Belongs to the CorA metal ion transporter (MIT) (TC 1.A.35) family.</text>
</comment>
<keyword evidence="8 12" id="KW-0406">Ion transport</keyword>
<dbReference type="InterPro" id="IPR002523">
    <property type="entry name" value="MgTranspt_CorA/ZnTranspt_ZntB"/>
</dbReference>
<dbReference type="GO" id="GO:0015095">
    <property type="term" value="F:magnesium ion transmembrane transporter activity"/>
    <property type="evidence" value="ECO:0007669"/>
    <property type="project" value="UniProtKB-UniRule"/>
</dbReference>
<dbReference type="RefSeq" id="WP_127736426.1">
    <property type="nucleotide sequence ID" value="NZ_JAMAVA010000004.1"/>
</dbReference>
<comment type="catalytic activity">
    <reaction evidence="10">
        <text>Mg(2+)(in) = Mg(2+)(out)</text>
        <dbReference type="Rhea" id="RHEA:29827"/>
        <dbReference type="ChEBI" id="CHEBI:18420"/>
    </reaction>
</comment>
<sequence length="316" mass="37570">MIEIIALTKNKTIETGLTMEDWKKGTYEWYWIDFNAPDDKEVDYLRNPLQFHPLSIEDCLHNLQRPKIDYFDEYTFFVTHSLEAKTYAKEELNLFVGDNYIVSFHKKPSIEVQYVAKKLLGDKSPAKWSQFTVLYELLDHLVDNYIPIIYEIEDFLNEIDENTDNKSMEVLLDDLYETRHRLLSVRHTVVPMRDLLYTLLNTKKLTAVSNKREYYSDIYDHLLKLTEVIESNREMTADIRDSYLSYNAHQSNRIMQILTVITTIFMPLSFLVGLYGMNFQYMPELAWKYGYFTLLGIMATIAVCMFLFFKRKGWFK</sequence>
<evidence type="ECO:0000313" key="13">
    <source>
        <dbReference type="EMBL" id="RVT67735.1"/>
    </source>
</evidence>
<dbReference type="Gene3D" id="3.30.460.20">
    <property type="entry name" value="CorA soluble domain-like"/>
    <property type="match status" value="1"/>
</dbReference>
<evidence type="ECO:0000256" key="10">
    <source>
        <dbReference type="ARBA" id="ARBA00034269"/>
    </source>
</evidence>
<dbReference type="GO" id="GO:0050897">
    <property type="term" value="F:cobalt ion binding"/>
    <property type="evidence" value="ECO:0007669"/>
    <property type="project" value="TreeGrafter"/>
</dbReference>
<feature type="transmembrane region" description="Helical" evidence="12">
    <location>
        <begin position="289"/>
        <end position="309"/>
    </location>
</feature>
<protein>
    <recommendedName>
        <fullName evidence="12">Magnesium transport protein CorA</fullName>
    </recommendedName>
</protein>
<dbReference type="SUPFAM" id="SSF144083">
    <property type="entry name" value="Magnesium transport protein CorA, transmembrane region"/>
    <property type="match status" value="1"/>
</dbReference>
<keyword evidence="3 12" id="KW-0813">Transport</keyword>
<comment type="caution">
    <text evidence="13">The sequence shown here is derived from an EMBL/GenBank/DDBJ whole genome shotgun (WGS) entry which is preliminary data.</text>
</comment>
<dbReference type="GO" id="GO:0005886">
    <property type="term" value="C:plasma membrane"/>
    <property type="evidence" value="ECO:0007669"/>
    <property type="project" value="UniProtKB-SubCell"/>
</dbReference>
<dbReference type="SUPFAM" id="SSF143865">
    <property type="entry name" value="CorA soluble domain-like"/>
    <property type="match status" value="1"/>
</dbReference>
<keyword evidence="7 12" id="KW-1133">Transmembrane helix</keyword>
<evidence type="ECO:0000256" key="7">
    <source>
        <dbReference type="ARBA" id="ARBA00022989"/>
    </source>
</evidence>
<dbReference type="InterPro" id="IPR045863">
    <property type="entry name" value="CorA_TM1_TM2"/>
</dbReference>
<evidence type="ECO:0000256" key="4">
    <source>
        <dbReference type="ARBA" id="ARBA00022475"/>
    </source>
</evidence>
<dbReference type="Pfam" id="PF01544">
    <property type="entry name" value="CorA"/>
    <property type="match status" value="1"/>
</dbReference>
<evidence type="ECO:0000256" key="11">
    <source>
        <dbReference type="ARBA" id="ARBA00045497"/>
    </source>
</evidence>
<dbReference type="PANTHER" id="PTHR46494">
    <property type="entry name" value="CORA FAMILY METAL ION TRANSPORTER (EUROFUNG)"/>
    <property type="match status" value="1"/>
</dbReference>
<dbReference type="InterPro" id="IPR004488">
    <property type="entry name" value="Mg/Co-transport_prot_CorA"/>
</dbReference>
<dbReference type="Gene3D" id="1.20.58.340">
    <property type="entry name" value="Magnesium transport protein CorA, transmembrane region"/>
    <property type="match status" value="2"/>
</dbReference>
<dbReference type="InterPro" id="IPR045861">
    <property type="entry name" value="CorA_cytoplasmic_dom"/>
</dbReference>
<evidence type="ECO:0000313" key="14">
    <source>
        <dbReference type="Proteomes" id="UP000288024"/>
    </source>
</evidence>
<evidence type="ECO:0000256" key="3">
    <source>
        <dbReference type="ARBA" id="ARBA00022448"/>
    </source>
</evidence>
<dbReference type="Proteomes" id="UP000288024">
    <property type="component" value="Unassembled WGS sequence"/>
</dbReference>
<comment type="subcellular location">
    <subcellularLocation>
        <location evidence="1">Cell membrane</location>
        <topology evidence="1">Multi-pass membrane protein</topology>
    </subcellularLocation>
    <subcellularLocation>
        <location evidence="12">Membrane</location>
        <topology evidence="12">Multi-pass membrane protein</topology>
    </subcellularLocation>
</comment>
<evidence type="ECO:0000256" key="8">
    <source>
        <dbReference type="ARBA" id="ARBA00023065"/>
    </source>
</evidence>
<accession>A0A3S2TZW5</accession>
<keyword evidence="14" id="KW-1185">Reference proteome</keyword>
<dbReference type="GO" id="GO:0000287">
    <property type="term" value="F:magnesium ion binding"/>
    <property type="evidence" value="ECO:0007669"/>
    <property type="project" value="TreeGrafter"/>
</dbReference>
<evidence type="ECO:0000256" key="5">
    <source>
        <dbReference type="ARBA" id="ARBA00022692"/>
    </source>
</evidence>
<keyword evidence="4 12" id="KW-1003">Cell membrane</keyword>
<dbReference type="GO" id="GO:0015087">
    <property type="term" value="F:cobalt ion transmembrane transporter activity"/>
    <property type="evidence" value="ECO:0007669"/>
    <property type="project" value="UniProtKB-UniRule"/>
</dbReference>
<evidence type="ECO:0000256" key="2">
    <source>
        <dbReference type="ARBA" id="ARBA00009765"/>
    </source>
</evidence>
<gene>
    <name evidence="12 13" type="primary">corA</name>
    <name evidence="13" type="ORF">EM808_04475</name>
</gene>
<dbReference type="EMBL" id="RZTZ01000001">
    <property type="protein sequence ID" value="RVT67735.1"/>
    <property type="molecule type" value="Genomic_DNA"/>
</dbReference>
<proteinExistence type="inferred from homology"/>
<evidence type="ECO:0000256" key="9">
    <source>
        <dbReference type="ARBA" id="ARBA00023136"/>
    </source>
</evidence>
<feature type="transmembrane region" description="Helical" evidence="12">
    <location>
        <begin position="257"/>
        <end position="277"/>
    </location>
</feature>
<comment type="function">
    <text evidence="11">Mediates influx of magnesium ions. Alternates between open and closed states. Activated by low cytoplasmic Mg(2+) levels. Inactive when cytoplasmic Mg(2+) levels are high.</text>
</comment>
<reference evidence="13 14" key="1">
    <citation type="submission" date="2019-01" db="EMBL/GenBank/DDBJ databases">
        <title>Bacillus sp. M5HDSG1-1, whole genome shotgun sequence.</title>
        <authorList>
            <person name="Tuo L."/>
        </authorList>
    </citation>
    <scope>NUCLEOTIDE SEQUENCE [LARGE SCALE GENOMIC DNA]</scope>
    <source>
        <strain evidence="13 14">M5HDSG1-1</strain>
    </source>
</reference>
<dbReference type="AlphaFoldDB" id="A0A3S2TZW5"/>
<dbReference type="GeneID" id="87619689"/>
<keyword evidence="9 12" id="KW-0472">Membrane</keyword>
<dbReference type="CDD" id="cd12831">
    <property type="entry name" value="TmCorA-like_u2"/>
    <property type="match status" value="1"/>
</dbReference>
<name>A0A3S2TZW5_9BACI</name>
<dbReference type="PANTHER" id="PTHR46494:SF1">
    <property type="entry name" value="CORA FAMILY METAL ION TRANSPORTER (EUROFUNG)"/>
    <property type="match status" value="1"/>
</dbReference>
<evidence type="ECO:0000256" key="12">
    <source>
        <dbReference type="RuleBase" id="RU362010"/>
    </source>
</evidence>
<evidence type="ECO:0000256" key="1">
    <source>
        <dbReference type="ARBA" id="ARBA00004651"/>
    </source>
</evidence>
<dbReference type="FunFam" id="1.20.58.340:FF:000004">
    <property type="entry name" value="Magnesium transport protein CorA"/>
    <property type="match status" value="1"/>
</dbReference>
<keyword evidence="6 12" id="KW-0460">Magnesium</keyword>
<dbReference type="NCBIfam" id="TIGR00383">
    <property type="entry name" value="corA"/>
    <property type="match status" value="1"/>
</dbReference>
<organism evidence="13 14">
    <name type="scientific">Niallia taxi</name>
    <dbReference type="NCBI Taxonomy" id="2499688"/>
    <lineage>
        <taxon>Bacteria</taxon>
        <taxon>Bacillati</taxon>
        <taxon>Bacillota</taxon>
        <taxon>Bacilli</taxon>
        <taxon>Bacillales</taxon>
        <taxon>Bacillaceae</taxon>
        <taxon>Niallia</taxon>
    </lineage>
</organism>
<keyword evidence="5 12" id="KW-0812">Transmembrane</keyword>